<evidence type="ECO:0000256" key="3">
    <source>
        <dbReference type="ARBA" id="ARBA00022448"/>
    </source>
</evidence>
<evidence type="ECO:0000256" key="2">
    <source>
        <dbReference type="ARBA" id="ARBA00007965"/>
    </source>
</evidence>
<dbReference type="GO" id="GO:0005886">
    <property type="term" value="C:plasma membrane"/>
    <property type="evidence" value="ECO:0007669"/>
    <property type="project" value="TreeGrafter"/>
</dbReference>
<dbReference type="Pfam" id="PF01733">
    <property type="entry name" value="Nucleoside_tran"/>
    <property type="match status" value="2"/>
</dbReference>
<feature type="transmembrane region" description="Helical" evidence="7">
    <location>
        <begin position="20"/>
        <end position="45"/>
    </location>
</feature>
<dbReference type="GO" id="GO:0000329">
    <property type="term" value="C:fungal-type vacuole membrane"/>
    <property type="evidence" value="ECO:0007669"/>
    <property type="project" value="TreeGrafter"/>
</dbReference>
<feature type="transmembrane region" description="Helical" evidence="7">
    <location>
        <begin position="177"/>
        <end position="198"/>
    </location>
</feature>
<comment type="subcellular location">
    <subcellularLocation>
        <location evidence="1">Membrane</location>
        <topology evidence="1">Multi-pass membrane protein</topology>
    </subcellularLocation>
</comment>
<dbReference type="InterPro" id="IPR002259">
    <property type="entry name" value="Eqnu_transpt"/>
</dbReference>
<keyword evidence="9" id="KW-1185">Reference proteome</keyword>
<feature type="transmembrane region" description="Helical" evidence="7">
    <location>
        <begin position="268"/>
        <end position="286"/>
    </location>
</feature>
<feature type="transmembrane region" description="Helical" evidence="7">
    <location>
        <begin position="98"/>
        <end position="117"/>
    </location>
</feature>
<dbReference type="Proteomes" id="UP000799291">
    <property type="component" value="Unassembled WGS sequence"/>
</dbReference>
<comment type="similarity">
    <text evidence="2">Belongs to the SLC29A/ENT transporter (TC 2.A.57) family.</text>
</comment>
<evidence type="ECO:0000256" key="4">
    <source>
        <dbReference type="ARBA" id="ARBA00022692"/>
    </source>
</evidence>
<evidence type="ECO:0008006" key="10">
    <source>
        <dbReference type="Google" id="ProtNLM"/>
    </source>
</evidence>
<proteinExistence type="inferred from homology"/>
<dbReference type="GO" id="GO:0015205">
    <property type="term" value="F:nucleobase transmembrane transporter activity"/>
    <property type="evidence" value="ECO:0007669"/>
    <property type="project" value="TreeGrafter"/>
</dbReference>
<keyword evidence="5 7" id="KW-1133">Transmembrane helix</keyword>
<feature type="transmembrane region" description="Helical" evidence="7">
    <location>
        <begin position="306"/>
        <end position="329"/>
    </location>
</feature>
<evidence type="ECO:0000313" key="9">
    <source>
        <dbReference type="Proteomes" id="UP000799291"/>
    </source>
</evidence>
<protein>
    <recommendedName>
        <fullName evidence="10">Nucleoside transporter family</fullName>
    </recommendedName>
</protein>
<feature type="transmembrane region" description="Helical" evidence="7">
    <location>
        <begin position="65"/>
        <end position="86"/>
    </location>
</feature>
<keyword evidence="4 7" id="KW-0812">Transmembrane</keyword>
<dbReference type="PANTHER" id="PTHR10332:SF88">
    <property type="entry name" value="EQUILIBRATIVE NUCLEOSIDE TRANSPORTER 1, ISOFORM A"/>
    <property type="match status" value="1"/>
</dbReference>
<organism evidence="8 9">
    <name type="scientific">Lentithecium fluviatile CBS 122367</name>
    <dbReference type="NCBI Taxonomy" id="1168545"/>
    <lineage>
        <taxon>Eukaryota</taxon>
        <taxon>Fungi</taxon>
        <taxon>Dikarya</taxon>
        <taxon>Ascomycota</taxon>
        <taxon>Pezizomycotina</taxon>
        <taxon>Dothideomycetes</taxon>
        <taxon>Pleosporomycetidae</taxon>
        <taxon>Pleosporales</taxon>
        <taxon>Massarineae</taxon>
        <taxon>Lentitheciaceae</taxon>
        <taxon>Lentithecium</taxon>
    </lineage>
</organism>
<dbReference type="PANTHER" id="PTHR10332">
    <property type="entry name" value="EQUILIBRATIVE NUCLEOSIDE TRANSPORTER"/>
    <property type="match status" value="1"/>
</dbReference>
<evidence type="ECO:0000256" key="6">
    <source>
        <dbReference type="ARBA" id="ARBA00023136"/>
    </source>
</evidence>
<gene>
    <name evidence="8" type="ORF">K458DRAFT_466870</name>
</gene>
<keyword evidence="6 7" id="KW-0472">Membrane</keyword>
<dbReference type="GO" id="GO:0034257">
    <property type="term" value="F:nicotinamide riboside transmembrane transporter activity"/>
    <property type="evidence" value="ECO:0007669"/>
    <property type="project" value="TreeGrafter"/>
</dbReference>
<dbReference type="EMBL" id="MU005626">
    <property type="protein sequence ID" value="KAF2677120.1"/>
    <property type="molecule type" value="Genomic_DNA"/>
</dbReference>
<dbReference type="OrthoDB" id="46396at2759"/>
<dbReference type="AlphaFoldDB" id="A0A6G1IGF5"/>
<name>A0A6G1IGF5_9PLEO</name>
<feature type="transmembrane region" description="Helical" evidence="7">
    <location>
        <begin position="236"/>
        <end position="256"/>
    </location>
</feature>
<evidence type="ECO:0000256" key="5">
    <source>
        <dbReference type="ARBA" id="ARBA00022989"/>
    </source>
</evidence>
<accession>A0A6G1IGF5</accession>
<evidence type="ECO:0000256" key="1">
    <source>
        <dbReference type="ARBA" id="ARBA00004141"/>
    </source>
</evidence>
<evidence type="ECO:0000313" key="8">
    <source>
        <dbReference type="EMBL" id="KAF2677120.1"/>
    </source>
</evidence>
<evidence type="ECO:0000256" key="7">
    <source>
        <dbReference type="SAM" id="Phobius"/>
    </source>
</evidence>
<sequence>MERIQRERIEHGKQEQFSWIDYSVFVLLGIAMLWARNMFLAAAPYFQKRFASNEQLLRNFQSTELAVSTVGTFLAINMAVFAVLAMSTRLFLGVSTGVYFGFFIISVFAASLATSLYQNGVFAYVSGFGREEYTQGIMMGQGISGVPPCITQIVSVLSVRAKKSNKGAPQQSSTSAFFYFLTATVNLGLALAAFAYLLSRHGSRECIRHILDADDVGSGLESAGRNVPGLSITSRLRLLFVLSVSRLVFIPMYLLCNIGGKGAAIGSDLFYLLVVQLLFGVTNGYIGSNCMMGFVEYVNVDEREAAGGFMSLALVVGLTAGSFMSFFAAGA</sequence>
<reference evidence="8" key="1">
    <citation type="journal article" date="2020" name="Stud. Mycol.">
        <title>101 Dothideomycetes genomes: a test case for predicting lifestyles and emergence of pathogens.</title>
        <authorList>
            <person name="Haridas S."/>
            <person name="Albert R."/>
            <person name="Binder M."/>
            <person name="Bloem J."/>
            <person name="Labutti K."/>
            <person name="Salamov A."/>
            <person name="Andreopoulos B."/>
            <person name="Baker S."/>
            <person name="Barry K."/>
            <person name="Bills G."/>
            <person name="Bluhm B."/>
            <person name="Cannon C."/>
            <person name="Castanera R."/>
            <person name="Culley D."/>
            <person name="Daum C."/>
            <person name="Ezra D."/>
            <person name="Gonzalez J."/>
            <person name="Henrissat B."/>
            <person name="Kuo A."/>
            <person name="Liang C."/>
            <person name="Lipzen A."/>
            <person name="Lutzoni F."/>
            <person name="Magnuson J."/>
            <person name="Mondo S."/>
            <person name="Nolan M."/>
            <person name="Ohm R."/>
            <person name="Pangilinan J."/>
            <person name="Park H.-J."/>
            <person name="Ramirez L."/>
            <person name="Alfaro M."/>
            <person name="Sun H."/>
            <person name="Tritt A."/>
            <person name="Yoshinaga Y."/>
            <person name="Zwiers L.-H."/>
            <person name="Turgeon B."/>
            <person name="Goodwin S."/>
            <person name="Spatafora J."/>
            <person name="Crous P."/>
            <person name="Grigoriev I."/>
        </authorList>
    </citation>
    <scope>NUCLEOTIDE SEQUENCE</scope>
    <source>
        <strain evidence="8">CBS 122367</strain>
    </source>
</reference>
<keyword evidence="3" id="KW-0813">Transport</keyword>